<evidence type="ECO:0000256" key="5">
    <source>
        <dbReference type="ARBA" id="ARBA00023136"/>
    </source>
</evidence>
<dbReference type="InterPro" id="IPR050367">
    <property type="entry name" value="APC_superfamily"/>
</dbReference>
<feature type="transmembrane region" description="Helical" evidence="7">
    <location>
        <begin position="114"/>
        <end position="135"/>
    </location>
</feature>
<evidence type="ECO:0000256" key="2">
    <source>
        <dbReference type="ARBA" id="ARBA00022475"/>
    </source>
</evidence>
<evidence type="ECO:0000256" key="1">
    <source>
        <dbReference type="ARBA" id="ARBA00004651"/>
    </source>
</evidence>
<sequence length="496" mass="51749">MAEITVQPGATGASTPTDDGRRNSLRPAAMGVVAILFFVVATSSPLAVAVGNLPIIIGFGNGIGAPGTYVLAGVVLCLFSVGYTAMSQRITNAGAFYAYVSAGLGRTPGVAAGWVANVAYNLLAIFTIGYMGYFANYVFNAELSVNIPWEVFAFGTLAVVTVLGVRGVELNARLLGVFLLCEVALLLAMDVAVLVQNGFGAFSLSSFSPKEIFSGAPGVAFAFAFLSFIGFEATAIFGEEAKDPRRTVRRATYAAVLFITISYTLTTWAVVASQPAAKLEENALSDPGAFVPGIAAANLGGWSSHAVNWLLMTSLFAIMIAIHNMTSRYLFAFGRAGLLPSALGRTHPRYKTPYIAGMTQFTLMAVIVAIFAIAGADPYLDMAAVTGGVGTLGVLALMAATSIAVIAYLRNETTVSLFGRVVAPILAFAGLTTACVLIIDNFSAITGSDAWIVSHLPWLLVVVAVFGLVAGHLHPGRREIDVFAGEDGDVRPEAAG</sequence>
<feature type="transmembrane region" description="Helical" evidence="7">
    <location>
        <begin position="219"/>
        <end position="238"/>
    </location>
</feature>
<proteinExistence type="predicted"/>
<protein>
    <recommendedName>
        <fullName evidence="10">Amino acid permease</fullName>
    </recommendedName>
</protein>
<dbReference type="InterPro" id="IPR002293">
    <property type="entry name" value="AA/rel_permease1"/>
</dbReference>
<feature type="transmembrane region" description="Helical" evidence="7">
    <location>
        <begin position="352"/>
        <end position="376"/>
    </location>
</feature>
<feature type="transmembrane region" description="Helical" evidence="7">
    <location>
        <begin position="147"/>
        <end position="165"/>
    </location>
</feature>
<accession>A0A9E6XV26</accession>
<feature type="transmembrane region" description="Helical" evidence="7">
    <location>
        <begin position="31"/>
        <end position="57"/>
    </location>
</feature>
<keyword evidence="9" id="KW-1185">Reference proteome</keyword>
<feature type="transmembrane region" description="Helical" evidence="7">
    <location>
        <begin position="421"/>
        <end position="439"/>
    </location>
</feature>
<evidence type="ECO:0000256" key="7">
    <source>
        <dbReference type="SAM" id="Phobius"/>
    </source>
</evidence>
<dbReference type="AlphaFoldDB" id="A0A9E6XV26"/>
<evidence type="ECO:0000256" key="3">
    <source>
        <dbReference type="ARBA" id="ARBA00022692"/>
    </source>
</evidence>
<comment type="subcellular location">
    <subcellularLocation>
        <location evidence="1">Cell membrane</location>
        <topology evidence="1">Multi-pass membrane protein</topology>
    </subcellularLocation>
</comment>
<reference evidence="8" key="1">
    <citation type="journal article" date="2022" name="Int. J. Syst. Evol. Microbiol.">
        <title>Pseudomonas aegrilactucae sp. nov. and Pseudomonas morbosilactucae sp. nov., pathogens causing bacterial rot of lettuce in Japan.</title>
        <authorList>
            <person name="Sawada H."/>
            <person name="Fujikawa T."/>
            <person name="Satou M."/>
        </authorList>
    </citation>
    <scope>NUCLEOTIDE SEQUENCE</scope>
    <source>
        <strain evidence="8">0166_1</strain>
    </source>
</reference>
<feature type="transmembrane region" description="Helical" evidence="7">
    <location>
        <begin position="177"/>
        <end position="199"/>
    </location>
</feature>
<dbReference type="Pfam" id="PF13520">
    <property type="entry name" value="AA_permease_2"/>
    <property type="match status" value="1"/>
</dbReference>
<name>A0A9E6XV26_9ACTN</name>
<dbReference type="PANTHER" id="PTHR42770:SF16">
    <property type="entry name" value="AMINO ACID PERMEASE"/>
    <property type="match status" value="1"/>
</dbReference>
<evidence type="ECO:0008006" key="10">
    <source>
        <dbReference type="Google" id="ProtNLM"/>
    </source>
</evidence>
<feature type="region of interest" description="Disordered" evidence="6">
    <location>
        <begin position="1"/>
        <end position="23"/>
    </location>
</feature>
<dbReference type="Gene3D" id="1.20.1740.10">
    <property type="entry name" value="Amino acid/polyamine transporter I"/>
    <property type="match status" value="1"/>
</dbReference>
<dbReference type="RefSeq" id="WP_259314387.1">
    <property type="nucleotide sequence ID" value="NZ_CP087164.1"/>
</dbReference>
<evidence type="ECO:0000313" key="9">
    <source>
        <dbReference type="Proteomes" id="UP001162834"/>
    </source>
</evidence>
<dbReference type="Proteomes" id="UP001162834">
    <property type="component" value="Chromosome"/>
</dbReference>
<keyword evidence="5 7" id="KW-0472">Membrane</keyword>
<dbReference type="GO" id="GO:0022857">
    <property type="term" value="F:transmembrane transporter activity"/>
    <property type="evidence" value="ECO:0007669"/>
    <property type="project" value="InterPro"/>
</dbReference>
<gene>
    <name evidence="8" type="ORF">DSM104329_01102</name>
</gene>
<evidence type="ECO:0000256" key="6">
    <source>
        <dbReference type="SAM" id="MobiDB-lite"/>
    </source>
</evidence>
<feature type="transmembrane region" description="Helical" evidence="7">
    <location>
        <begin position="250"/>
        <end position="271"/>
    </location>
</feature>
<feature type="transmembrane region" description="Helical" evidence="7">
    <location>
        <begin position="69"/>
        <end position="86"/>
    </location>
</feature>
<evidence type="ECO:0000256" key="4">
    <source>
        <dbReference type="ARBA" id="ARBA00022989"/>
    </source>
</evidence>
<keyword evidence="2" id="KW-1003">Cell membrane</keyword>
<evidence type="ECO:0000313" key="8">
    <source>
        <dbReference type="EMBL" id="UGS34720.1"/>
    </source>
</evidence>
<feature type="transmembrane region" description="Helical" evidence="7">
    <location>
        <begin position="451"/>
        <end position="470"/>
    </location>
</feature>
<dbReference type="PANTHER" id="PTHR42770">
    <property type="entry name" value="AMINO ACID TRANSPORTER-RELATED"/>
    <property type="match status" value="1"/>
</dbReference>
<feature type="transmembrane region" description="Helical" evidence="7">
    <location>
        <begin position="382"/>
        <end position="409"/>
    </location>
</feature>
<organism evidence="8 9">
    <name type="scientific">Capillimicrobium parvum</name>
    <dbReference type="NCBI Taxonomy" id="2884022"/>
    <lineage>
        <taxon>Bacteria</taxon>
        <taxon>Bacillati</taxon>
        <taxon>Actinomycetota</taxon>
        <taxon>Thermoleophilia</taxon>
        <taxon>Solirubrobacterales</taxon>
        <taxon>Capillimicrobiaceae</taxon>
        <taxon>Capillimicrobium</taxon>
    </lineage>
</organism>
<dbReference type="PIRSF" id="PIRSF006060">
    <property type="entry name" value="AA_transporter"/>
    <property type="match status" value="1"/>
</dbReference>
<dbReference type="GO" id="GO:0005886">
    <property type="term" value="C:plasma membrane"/>
    <property type="evidence" value="ECO:0007669"/>
    <property type="project" value="UniProtKB-SubCell"/>
</dbReference>
<keyword evidence="4 7" id="KW-1133">Transmembrane helix</keyword>
<keyword evidence="3 7" id="KW-0812">Transmembrane</keyword>
<feature type="transmembrane region" description="Helical" evidence="7">
    <location>
        <begin position="309"/>
        <end position="331"/>
    </location>
</feature>
<dbReference type="KEGG" id="sbae:DSM104329_01102"/>
<dbReference type="EMBL" id="CP087164">
    <property type="protein sequence ID" value="UGS34720.1"/>
    <property type="molecule type" value="Genomic_DNA"/>
</dbReference>